<feature type="transmembrane region" description="Helical" evidence="1">
    <location>
        <begin position="128"/>
        <end position="145"/>
    </location>
</feature>
<keyword evidence="1" id="KW-1133">Transmembrane helix</keyword>
<evidence type="ECO:0000313" key="2">
    <source>
        <dbReference type="EMBL" id="RJG03541.1"/>
    </source>
</evidence>
<feature type="transmembrane region" description="Helical" evidence="1">
    <location>
        <begin position="6"/>
        <end position="22"/>
    </location>
</feature>
<dbReference type="PANTHER" id="PTHR34821:SF2">
    <property type="entry name" value="INNER MEMBRANE PROTEIN YDCZ"/>
    <property type="match status" value="1"/>
</dbReference>
<organism evidence="2 3">
    <name type="scientific">Noviherbaspirillum sedimenti</name>
    <dbReference type="NCBI Taxonomy" id="2320865"/>
    <lineage>
        <taxon>Bacteria</taxon>
        <taxon>Pseudomonadati</taxon>
        <taxon>Pseudomonadota</taxon>
        <taxon>Betaproteobacteria</taxon>
        <taxon>Burkholderiales</taxon>
        <taxon>Oxalobacteraceae</taxon>
        <taxon>Noviherbaspirillum</taxon>
    </lineage>
</organism>
<keyword evidence="3" id="KW-1185">Reference proteome</keyword>
<dbReference type="RefSeq" id="WP_119787033.1">
    <property type="nucleotide sequence ID" value="NZ_QYUQ01000002.1"/>
</dbReference>
<evidence type="ECO:0000256" key="1">
    <source>
        <dbReference type="SAM" id="Phobius"/>
    </source>
</evidence>
<name>A0A3A3G6I2_9BURK</name>
<dbReference type="AlphaFoldDB" id="A0A3A3G6I2"/>
<accession>A0A3A3G6I2</accession>
<dbReference type="GO" id="GO:0005886">
    <property type="term" value="C:plasma membrane"/>
    <property type="evidence" value="ECO:0007669"/>
    <property type="project" value="TreeGrafter"/>
</dbReference>
<dbReference type="EMBL" id="QYUQ01000002">
    <property type="protein sequence ID" value="RJG03541.1"/>
    <property type="molecule type" value="Genomic_DNA"/>
</dbReference>
<proteinExistence type="predicted"/>
<dbReference type="InterPro" id="IPR006750">
    <property type="entry name" value="YdcZ"/>
</dbReference>
<comment type="caution">
    <text evidence="2">The sequence shown here is derived from an EMBL/GenBank/DDBJ whole genome shotgun (WGS) entry which is preliminary data.</text>
</comment>
<sequence length="147" mass="15083">MTYLYILLALAAGVLLPIQVGVNNSLRAGVGTPLIAALISFVVGSACLLAYTLVVRAPWPSAATLAGLPSWSWMGGALGAFYVAASILAAQKLGAANLIGITVAAQLLTSLVLDHYGAIGYAQHDINLWRIAGALLMIAGAVLILKN</sequence>
<keyword evidence="1" id="KW-0812">Transmembrane</keyword>
<dbReference type="Proteomes" id="UP000266327">
    <property type="component" value="Unassembled WGS sequence"/>
</dbReference>
<dbReference type="Pfam" id="PF04657">
    <property type="entry name" value="DMT_YdcZ"/>
    <property type="match status" value="1"/>
</dbReference>
<feature type="transmembrane region" description="Helical" evidence="1">
    <location>
        <begin position="71"/>
        <end position="90"/>
    </location>
</feature>
<feature type="transmembrane region" description="Helical" evidence="1">
    <location>
        <begin position="34"/>
        <end position="59"/>
    </location>
</feature>
<dbReference type="PANTHER" id="PTHR34821">
    <property type="entry name" value="INNER MEMBRANE PROTEIN YDCZ"/>
    <property type="match status" value="1"/>
</dbReference>
<keyword evidence="1" id="KW-0472">Membrane</keyword>
<protein>
    <submittedName>
        <fullName evidence="2">DMT family transporter</fullName>
    </submittedName>
</protein>
<gene>
    <name evidence="2" type="ORF">D3878_19675</name>
</gene>
<evidence type="ECO:0000313" key="3">
    <source>
        <dbReference type="Proteomes" id="UP000266327"/>
    </source>
</evidence>
<reference evidence="3" key="1">
    <citation type="submission" date="2018-09" db="EMBL/GenBank/DDBJ databases">
        <authorList>
            <person name="Zhu H."/>
        </authorList>
    </citation>
    <scope>NUCLEOTIDE SEQUENCE [LARGE SCALE GENOMIC DNA]</scope>
    <source>
        <strain evidence="3">K1S02-23</strain>
    </source>
</reference>
<feature type="transmembrane region" description="Helical" evidence="1">
    <location>
        <begin position="97"/>
        <end position="116"/>
    </location>
</feature>
<dbReference type="OrthoDB" id="9097160at2"/>